<evidence type="ECO:0000313" key="2">
    <source>
        <dbReference type="Proteomes" id="UP000694564"/>
    </source>
</evidence>
<evidence type="ECO:0000313" key="1">
    <source>
        <dbReference type="Ensembl" id="ENSSVLP00005007501.1"/>
    </source>
</evidence>
<keyword evidence="2" id="KW-1185">Reference proteome</keyword>
<protein>
    <submittedName>
        <fullName evidence="1">Uncharacterized protein</fullName>
    </submittedName>
</protein>
<dbReference type="OrthoDB" id="27652at2759"/>
<reference evidence="1" key="1">
    <citation type="submission" date="2025-08" db="UniProtKB">
        <authorList>
            <consortium name="Ensembl"/>
        </authorList>
    </citation>
    <scope>IDENTIFICATION</scope>
</reference>
<dbReference type="Proteomes" id="UP000694564">
    <property type="component" value="Chromosome 4"/>
</dbReference>
<organism evidence="1 2">
    <name type="scientific">Sciurus vulgaris</name>
    <name type="common">Eurasian red squirrel</name>
    <dbReference type="NCBI Taxonomy" id="55149"/>
    <lineage>
        <taxon>Eukaryota</taxon>
        <taxon>Metazoa</taxon>
        <taxon>Chordata</taxon>
        <taxon>Craniata</taxon>
        <taxon>Vertebrata</taxon>
        <taxon>Euteleostomi</taxon>
        <taxon>Mammalia</taxon>
        <taxon>Eutheria</taxon>
        <taxon>Euarchontoglires</taxon>
        <taxon>Glires</taxon>
        <taxon>Rodentia</taxon>
        <taxon>Sciuromorpha</taxon>
        <taxon>Sciuridae</taxon>
        <taxon>Sciurinae</taxon>
        <taxon>Sciurini</taxon>
        <taxon>Sciurus</taxon>
    </lineage>
</organism>
<accession>A0A8D2AXX1</accession>
<proteinExistence type="predicted"/>
<reference evidence="1" key="2">
    <citation type="submission" date="2025-09" db="UniProtKB">
        <authorList>
            <consortium name="Ensembl"/>
        </authorList>
    </citation>
    <scope>IDENTIFICATION</scope>
</reference>
<dbReference type="AlphaFoldDB" id="A0A8D2AXX1"/>
<name>A0A8D2AXX1_SCIVU</name>
<sequence>MKVSKFASVCTMGANASALKKEIGPEEFPVNEHYFGLREKGRERGSTETAMGQILFHACMIISKGTHHYA</sequence>
<dbReference type="Ensembl" id="ENSSVLT00005008363.1">
    <property type="protein sequence ID" value="ENSSVLP00005007501.1"/>
    <property type="gene ID" value="ENSSVLG00005006135.1"/>
</dbReference>